<dbReference type="SUPFAM" id="SSF52833">
    <property type="entry name" value="Thioredoxin-like"/>
    <property type="match status" value="1"/>
</dbReference>
<dbReference type="InterPro" id="IPR036249">
    <property type="entry name" value="Thioredoxin-like_sf"/>
</dbReference>
<dbReference type="PROSITE" id="PS51352">
    <property type="entry name" value="THIOREDOXIN_2"/>
    <property type="match status" value="1"/>
</dbReference>
<dbReference type="GO" id="GO:0017004">
    <property type="term" value="P:cytochrome complex assembly"/>
    <property type="evidence" value="ECO:0007669"/>
    <property type="project" value="UniProtKB-KW"/>
</dbReference>
<evidence type="ECO:0000256" key="4">
    <source>
        <dbReference type="ARBA" id="ARBA00023284"/>
    </source>
</evidence>
<dbReference type="EMBL" id="QRDQ01000011">
    <property type="protein sequence ID" value="RED22109.1"/>
    <property type="molecule type" value="Genomic_DNA"/>
</dbReference>
<protein>
    <submittedName>
        <fullName evidence="6">Thiol-disulfide isomerase/thioredoxin</fullName>
    </submittedName>
</protein>
<dbReference type="OrthoDB" id="743079at2"/>
<reference evidence="6 7" key="1">
    <citation type="submission" date="2018-07" db="EMBL/GenBank/DDBJ databases">
        <title>Genomic Encyclopedia of Archaeal and Bacterial Type Strains, Phase II (KMG-II): from individual species to whole genera.</title>
        <authorList>
            <person name="Goeker M."/>
        </authorList>
    </citation>
    <scope>NUCLEOTIDE SEQUENCE [LARGE SCALE GENOMIC DNA]</scope>
    <source>
        <strain evidence="6 7">DSM 25795</strain>
    </source>
</reference>
<dbReference type="CDD" id="cd02966">
    <property type="entry name" value="TlpA_like_family"/>
    <property type="match status" value="1"/>
</dbReference>
<dbReference type="Pfam" id="PF00578">
    <property type="entry name" value="AhpC-TSA"/>
    <property type="match status" value="1"/>
</dbReference>
<dbReference type="PANTHER" id="PTHR42852:SF6">
    <property type="entry name" value="THIOL:DISULFIDE INTERCHANGE PROTEIN DSBE"/>
    <property type="match status" value="1"/>
</dbReference>
<feature type="domain" description="Thioredoxin" evidence="5">
    <location>
        <begin position="307"/>
        <end position="450"/>
    </location>
</feature>
<dbReference type="Proteomes" id="UP000257004">
    <property type="component" value="Unassembled WGS sequence"/>
</dbReference>
<dbReference type="InterPro" id="IPR000866">
    <property type="entry name" value="AhpC/TSA"/>
</dbReference>
<accession>A0A3D9FPE6</accession>
<keyword evidence="6" id="KW-0413">Isomerase</keyword>
<evidence type="ECO:0000313" key="6">
    <source>
        <dbReference type="EMBL" id="RED22109.1"/>
    </source>
</evidence>
<evidence type="ECO:0000313" key="7">
    <source>
        <dbReference type="Proteomes" id="UP000257004"/>
    </source>
</evidence>
<organism evidence="6 7">
    <name type="scientific">Flavobacterium cutihirudinis</name>
    <dbReference type="NCBI Taxonomy" id="1265740"/>
    <lineage>
        <taxon>Bacteria</taxon>
        <taxon>Pseudomonadati</taxon>
        <taxon>Bacteroidota</taxon>
        <taxon>Flavobacteriia</taxon>
        <taxon>Flavobacteriales</taxon>
        <taxon>Flavobacteriaceae</taxon>
        <taxon>Flavobacterium</taxon>
    </lineage>
</organism>
<evidence type="ECO:0000256" key="3">
    <source>
        <dbReference type="ARBA" id="ARBA00023157"/>
    </source>
</evidence>
<evidence type="ECO:0000256" key="2">
    <source>
        <dbReference type="ARBA" id="ARBA00022748"/>
    </source>
</evidence>
<name>A0A3D9FPE6_9FLAO</name>
<evidence type="ECO:0000256" key="1">
    <source>
        <dbReference type="ARBA" id="ARBA00004196"/>
    </source>
</evidence>
<proteinExistence type="predicted"/>
<sequence>MKKIFFLLLIVVLYSFTTSEEKTTISGKITNTENGIIRIKGELLDKEIKLKPDGSFSENLTLESDGIYKIETTKNSFSIYLSKDSKLTLSADDTNLITTLKFTGKGSVENQYLAKKQLITSVIPDEELYTLNENEFLKKLQEIKNSVNNLYLKTKFTDANFKTKEAININYLEQKHLLFYKKYHYVFGGVNNFKVSENYPKIDETIDLDNNSYFLFSNEYQEIVLNKFYEGVKGDGITGMISAKDAIPKIKALKSQSIKNRLIENSTNDINIGNPNYDKTYWEFLSIINNPVVKQTLTDNYNATNALQPGNPSPKFDYENQKGGKTSLENLKGKYIYIDLWATWCGPCREEIPFLQKVEEQYKGKNIEFVSISIDALKDQPKWSKFVIEKQLGGIQLLAENEWESKFVKDYGVWGVPTFILLDPNGNIVNARAPKPSDAKLIDLLNSLKI</sequence>
<dbReference type="GO" id="GO:0016853">
    <property type="term" value="F:isomerase activity"/>
    <property type="evidence" value="ECO:0007669"/>
    <property type="project" value="UniProtKB-KW"/>
</dbReference>
<keyword evidence="2" id="KW-0201">Cytochrome c-type biogenesis</keyword>
<dbReference type="AlphaFoldDB" id="A0A3D9FPE6"/>
<evidence type="ECO:0000259" key="5">
    <source>
        <dbReference type="PROSITE" id="PS51352"/>
    </source>
</evidence>
<keyword evidence="4" id="KW-0676">Redox-active center</keyword>
<dbReference type="GO" id="GO:0016491">
    <property type="term" value="F:oxidoreductase activity"/>
    <property type="evidence" value="ECO:0007669"/>
    <property type="project" value="InterPro"/>
</dbReference>
<comment type="caution">
    <text evidence="6">The sequence shown here is derived from an EMBL/GenBank/DDBJ whole genome shotgun (WGS) entry which is preliminary data.</text>
</comment>
<keyword evidence="7" id="KW-1185">Reference proteome</keyword>
<dbReference type="PANTHER" id="PTHR42852">
    <property type="entry name" value="THIOL:DISULFIDE INTERCHANGE PROTEIN DSBE"/>
    <property type="match status" value="1"/>
</dbReference>
<dbReference type="Gene3D" id="3.40.30.10">
    <property type="entry name" value="Glutaredoxin"/>
    <property type="match status" value="1"/>
</dbReference>
<dbReference type="GO" id="GO:0030313">
    <property type="term" value="C:cell envelope"/>
    <property type="evidence" value="ECO:0007669"/>
    <property type="project" value="UniProtKB-SubCell"/>
</dbReference>
<dbReference type="GO" id="GO:0016209">
    <property type="term" value="F:antioxidant activity"/>
    <property type="evidence" value="ECO:0007669"/>
    <property type="project" value="InterPro"/>
</dbReference>
<gene>
    <name evidence="6" type="ORF">BD847_3610</name>
</gene>
<comment type="subcellular location">
    <subcellularLocation>
        <location evidence="1">Cell envelope</location>
    </subcellularLocation>
</comment>
<keyword evidence="3" id="KW-1015">Disulfide bond</keyword>
<dbReference type="InterPro" id="IPR050553">
    <property type="entry name" value="Thioredoxin_ResA/DsbE_sf"/>
</dbReference>
<dbReference type="RefSeq" id="WP_115889572.1">
    <property type="nucleotide sequence ID" value="NZ_QRDQ01000011.1"/>
</dbReference>
<dbReference type="InterPro" id="IPR013766">
    <property type="entry name" value="Thioredoxin_domain"/>
</dbReference>